<reference evidence="1" key="3">
    <citation type="submission" date="2020-06" db="EMBL/GenBank/DDBJ databases">
        <title>Helianthus annuus Genome sequencing and assembly Release 2.</title>
        <authorList>
            <person name="Gouzy J."/>
            <person name="Langlade N."/>
            <person name="Munos S."/>
        </authorList>
    </citation>
    <scope>NUCLEOTIDE SEQUENCE</scope>
    <source>
        <tissue evidence="1">Leaves</tissue>
    </source>
</reference>
<organism evidence="2 3">
    <name type="scientific">Helianthus annuus</name>
    <name type="common">Common sunflower</name>
    <dbReference type="NCBI Taxonomy" id="4232"/>
    <lineage>
        <taxon>Eukaryota</taxon>
        <taxon>Viridiplantae</taxon>
        <taxon>Streptophyta</taxon>
        <taxon>Embryophyta</taxon>
        <taxon>Tracheophyta</taxon>
        <taxon>Spermatophyta</taxon>
        <taxon>Magnoliopsida</taxon>
        <taxon>eudicotyledons</taxon>
        <taxon>Gunneridae</taxon>
        <taxon>Pentapetalae</taxon>
        <taxon>asterids</taxon>
        <taxon>campanulids</taxon>
        <taxon>Asterales</taxon>
        <taxon>Asteraceae</taxon>
        <taxon>Asteroideae</taxon>
        <taxon>Heliantheae alliance</taxon>
        <taxon>Heliantheae</taxon>
        <taxon>Helianthus</taxon>
    </lineage>
</organism>
<dbReference type="AlphaFoldDB" id="A0A251SJP7"/>
<dbReference type="InParanoid" id="A0A251SJP7"/>
<reference evidence="1 3" key="1">
    <citation type="journal article" date="2017" name="Nature">
        <title>The sunflower genome provides insights into oil metabolism, flowering and Asterid evolution.</title>
        <authorList>
            <person name="Badouin H."/>
            <person name="Gouzy J."/>
            <person name="Grassa C.J."/>
            <person name="Murat F."/>
            <person name="Staton S.E."/>
            <person name="Cottret L."/>
            <person name="Lelandais-Briere C."/>
            <person name="Owens G.L."/>
            <person name="Carrere S."/>
            <person name="Mayjonade B."/>
            <person name="Legrand L."/>
            <person name="Gill N."/>
            <person name="Kane N.C."/>
            <person name="Bowers J.E."/>
            <person name="Hubner S."/>
            <person name="Bellec A."/>
            <person name="Berard A."/>
            <person name="Berges H."/>
            <person name="Blanchet N."/>
            <person name="Boniface M.C."/>
            <person name="Brunel D."/>
            <person name="Catrice O."/>
            <person name="Chaidir N."/>
            <person name="Claudel C."/>
            <person name="Donnadieu C."/>
            <person name="Faraut T."/>
            <person name="Fievet G."/>
            <person name="Helmstetter N."/>
            <person name="King M."/>
            <person name="Knapp S.J."/>
            <person name="Lai Z."/>
            <person name="Le Paslier M.C."/>
            <person name="Lippi Y."/>
            <person name="Lorenzon L."/>
            <person name="Mandel J.R."/>
            <person name="Marage G."/>
            <person name="Marchand G."/>
            <person name="Marquand E."/>
            <person name="Bret-Mestries E."/>
            <person name="Morien E."/>
            <person name="Nambeesan S."/>
            <person name="Nguyen T."/>
            <person name="Pegot-Espagnet P."/>
            <person name="Pouilly N."/>
            <person name="Raftis F."/>
            <person name="Sallet E."/>
            <person name="Schiex T."/>
            <person name="Thomas J."/>
            <person name="Vandecasteele C."/>
            <person name="Vares D."/>
            <person name="Vear F."/>
            <person name="Vautrin S."/>
            <person name="Crespi M."/>
            <person name="Mangin B."/>
            <person name="Burke J.M."/>
            <person name="Salse J."/>
            <person name="Munos S."/>
            <person name="Vincourt P."/>
            <person name="Rieseberg L.H."/>
            <person name="Langlade N.B."/>
        </authorList>
    </citation>
    <scope>NUCLEOTIDE SEQUENCE [LARGE SCALE GENOMIC DNA]</scope>
    <source>
        <strain evidence="3">cv. SF193</strain>
        <tissue evidence="1">Leaves</tissue>
    </source>
</reference>
<proteinExistence type="predicted"/>
<protein>
    <submittedName>
        <fullName evidence="2">Uncharacterized protein</fullName>
    </submittedName>
</protein>
<name>A0A251SJP7_HELAN</name>
<gene>
    <name evidence="2" type="ORF">HannXRQ_Chr14g0450151</name>
    <name evidence="1" type="ORF">HanXRQr2_Chr14g0653941</name>
</gene>
<sequence length="66" mass="7204">MTSLKSFTKRSRSILPFVNHPTSTRELAASTSRLCGGLGFFQPKHEALTRLIALRGKKSLSSSNLA</sequence>
<keyword evidence="3" id="KW-1185">Reference proteome</keyword>
<dbReference type="EMBL" id="CM007903">
    <property type="protein sequence ID" value="OTF98848.1"/>
    <property type="molecule type" value="Genomic_DNA"/>
</dbReference>
<evidence type="ECO:0000313" key="2">
    <source>
        <dbReference type="EMBL" id="OTF98848.1"/>
    </source>
</evidence>
<dbReference type="Gramene" id="mRNA:HanXRQr2_Chr14g0653941">
    <property type="protein sequence ID" value="mRNA:HanXRQr2_Chr14g0653941"/>
    <property type="gene ID" value="HanXRQr2_Chr14g0653941"/>
</dbReference>
<accession>A0A251SJP7</accession>
<reference evidence="2" key="2">
    <citation type="submission" date="2017-02" db="EMBL/GenBank/DDBJ databases">
        <title>Sunflower complete genome.</title>
        <authorList>
            <person name="Langlade N."/>
            <person name="Munos S."/>
        </authorList>
    </citation>
    <scope>NUCLEOTIDE SEQUENCE [LARGE SCALE GENOMIC DNA]</scope>
    <source>
        <tissue evidence="2">Leaves</tissue>
    </source>
</reference>
<dbReference type="Proteomes" id="UP000215914">
    <property type="component" value="Chromosome 14"/>
</dbReference>
<evidence type="ECO:0000313" key="1">
    <source>
        <dbReference type="EMBL" id="KAF5769937.1"/>
    </source>
</evidence>
<dbReference type="EMBL" id="MNCJ02000329">
    <property type="protein sequence ID" value="KAF5769937.1"/>
    <property type="molecule type" value="Genomic_DNA"/>
</dbReference>
<evidence type="ECO:0000313" key="3">
    <source>
        <dbReference type="Proteomes" id="UP000215914"/>
    </source>
</evidence>